<dbReference type="RefSeq" id="WP_062130351.1">
    <property type="nucleotide sequence ID" value="NZ_LRBG01000031.1"/>
</dbReference>
<gene>
    <name evidence="1" type="ORF">CI15_20670</name>
</gene>
<dbReference type="SUPFAM" id="SSF53850">
    <property type="entry name" value="Periplasmic binding protein-like II"/>
    <property type="match status" value="1"/>
</dbReference>
<dbReference type="Gene3D" id="3.40.190.10">
    <property type="entry name" value="Periplasmic binding protein-like II"/>
    <property type="match status" value="2"/>
</dbReference>
<reference evidence="1 2" key="1">
    <citation type="journal article" date="2015" name="Int. J. Syst. Evol. Microbiol.">
        <title>Burkholderia monticola sp. nov., isolated from mountain soil.</title>
        <authorList>
            <person name="Baek I."/>
            <person name="Seo B."/>
            <person name="Lee I."/>
            <person name="Yi H."/>
            <person name="Chun J."/>
        </authorList>
    </citation>
    <scope>NUCLEOTIDE SEQUENCE [LARGE SCALE GENOMIC DNA]</scope>
    <source>
        <strain evidence="1 2">JC2948</strain>
    </source>
</reference>
<accession>A0A149PKK7</accession>
<protein>
    <recommendedName>
        <fullName evidence="3">4,5-dihydroxyphthalate decarboxylase</fullName>
    </recommendedName>
</protein>
<proteinExistence type="predicted"/>
<dbReference type="Proteomes" id="UP000075613">
    <property type="component" value="Unassembled WGS sequence"/>
</dbReference>
<evidence type="ECO:0000313" key="2">
    <source>
        <dbReference type="Proteomes" id="UP000075613"/>
    </source>
</evidence>
<comment type="caution">
    <text evidence="1">The sequence shown here is derived from an EMBL/GenBank/DDBJ whole genome shotgun (WGS) entry which is preliminary data.</text>
</comment>
<dbReference type="STRING" id="1399968.CI15_20670"/>
<sequence>MTSSKFDLSLAISDNERTRPIIDGLVDVDGIRLLSTVLHPSEMFWRQLKFAEFDVSEMSLASLFIAASRGDFRWVAIPVFTMRRFFHTLAFVRDDRGIEGPADLKGKRVGVPEYQQTSAVWSRGIFQHAFGLDPRDVEWHMERMPDMSHGGATGFQPPAGIKLERIPPEKNIGSMLASGELDATVLYLNEPNLIDRSRMDLASVKVIRPLFRDVVAERRRYLRETGIYPINHTLVMRRELLERHPWIALNLQTAFQKAKDLVFRQTWGAMQPWIEAGNVNAADNLRQPPDPMPYGVKAARPVLEAIAQYLHEQGLTLSRVDIDSVFAPSTLDI</sequence>
<keyword evidence="2" id="KW-1185">Reference proteome</keyword>
<evidence type="ECO:0008006" key="3">
    <source>
        <dbReference type="Google" id="ProtNLM"/>
    </source>
</evidence>
<dbReference type="EMBL" id="LRBG01000031">
    <property type="protein sequence ID" value="KXU85570.1"/>
    <property type="molecule type" value="Genomic_DNA"/>
</dbReference>
<organism evidence="1 2">
    <name type="scientific">Paraburkholderia monticola</name>
    <dbReference type="NCBI Taxonomy" id="1399968"/>
    <lineage>
        <taxon>Bacteria</taxon>
        <taxon>Pseudomonadati</taxon>
        <taxon>Pseudomonadota</taxon>
        <taxon>Betaproteobacteria</taxon>
        <taxon>Burkholderiales</taxon>
        <taxon>Burkholderiaceae</taxon>
        <taxon>Paraburkholderia</taxon>
    </lineage>
</organism>
<evidence type="ECO:0000313" key="1">
    <source>
        <dbReference type="EMBL" id="KXU85570.1"/>
    </source>
</evidence>
<dbReference type="AlphaFoldDB" id="A0A149PKK7"/>
<name>A0A149PKK7_9BURK</name>
<dbReference type="OrthoDB" id="8689594at2"/>